<dbReference type="Proteomes" id="UP000255248">
    <property type="component" value="Unassembled WGS sequence"/>
</dbReference>
<accession>A0A376D9Q1</accession>
<dbReference type="InterPro" id="IPR027585">
    <property type="entry name" value="Pantocin_A_RiPP_pre"/>
</dbReference>
<gene>
    <name evidence="1" type="ORF">NCTC12121_00857</name>
</gene>
<evidence type="ECO:0000313" key="1">
    <source>
        <dbReference type="EMBL" id="STC85485.1"/>
    </source>
</evidence>
<dbReference type="AlphaFoldDB" id="A0A376D9Q1"/>
<reference evidence="1 2" key="1">
    <citation type="submission" date="2018-06" db="EMBL/GenBank/DDBJ databases">
        <authorList>
            <consortium name="Pathogen Informatics"/>
            <person name="Doyle S."/>
        </authorList>
    </citation>
    <scope>NUCLEOTIDE SEQUENCE [LARGE SCALE GENOMIC DNA]</scope>
    <source>
        <strain evidence="1 2">NCTC12121</strain>
    </source>
</reference>
<proteinExistence type="predicted"/>
<dbReference type="RefSeq" id="WP_071991000.1">
    <property type="nucleotide sequence ID" value="NZ_CP065626.1"/>
</dbReference>
<sequence>MIKLSTLSQRISAITEENAMYTKGQVIVLN</sequence>
<name>A0A376D9Q1_9GAMM</name>
<evidence type="ECO:0000313" key="2">
    <source>
        <dbReference type="Proteomes" id="UP000255248"/>
    </source>
</evidence>
<dbReference type="NCBIfam" id="TIGR04310">
    <property type="entry name" value="pantocin_A_pre"/>
    <property type="match status" value="1"/>
</dbReference>
<dbReference type="EMBL" id="UFXZ01000001">
    <property type="protein sequence ID" value="STC85485.1"/>
    <property type="molecule type" value="Genomic_DNA"/>
</dbReference>
<protein>
    <submittedName>
        <fullName evidence="1">Uncharacterized protein</fullName>
    </submittedName>
</protein>
<dbReference type="OrthoDB" id="6637194at2"/>
<organism evidence="1 2">
    <name type="scientific">Edwardsiella hoshinae</name>
    <dbReference type="NCBI Taxonomy" id="93378"/>
    <lineage>
        <taxon>Bacteria</taxon>
        <taxon>Pseudomonadati</taxon>
        <taxon>Pseudomonadota</taxon>
        <taxon>Gammaproteobacteria</taxon>
        <taxon>Enterobacterales</taxon>
        <taxon>Hafniaceae</taxon>
        <taxon>Edwardsiella</taxon>
    </lineage>
</organism>